<keyword evidence="2" id="KW-1185">Reference proteome</keyword>
<organism evidence="1 2">
    <name type="scientific">Clunio marinus</name>
    <dbReference type="NCBI Taxonomy" id="568069"/>
    <lineage>
        <taxon>Eukaryota</taxon>
        <taxon>Metazoa</taxon>
        <taxon>Ecdysozoa</taxon>
        <taxon>Arthropoda</taxon>
        <taxon>Hexapoda</taxon>
        <taxon>Insecta</taxon>
        <taxon>Pterygota</taxon>
        <taxon>Neoptera</taxon>
        <taxon>Endopterygota</taxon>
        <taxon>Diptera</taxon>
        <taxon>Nematocera</taxon>
        <taxon>Chironomoidea</taxon>
        <taxon>Chironomidae</taxon>
        <taxon>Clunio</taxon>
    </lineage>
</organism>
<sequence>MMLNLMLSVLIQCKLFMLKPINSPDDKSTKNCLPFMITLCKHDLDVHKSPAVSTYAYEVYCLQNE</sequence>
<reference evidence="1 2" key="1">
    <citation type="submission" date="2015-04" db="EMBL/GenBank/DDBJ databases">
        <authorList>
            <person name="Syromyatnikov M.Y."/>
            <person name="Popov V.N."/>
        </authorList>
    </citation>
    <scope>NUCLEOTIDE SEQUENCE [LARGE SCALE GENOMIC DNA]</scope>
</reference>
<accession>A0A1J1I7K2</accession>
<evidence type="ECO:0000313" key="1">
    <source>
        <dbReference type="EMBL" id="CRK96287.1"/>
    </source>
</evidence>
<evidence type="ECO:0000313" key="2">
    <source>
        <dbReference type="Proteomes" id="UP000183832"/>
    </source>
</evidence>
<dbReference type="AlphaFoldDB" id="A0A1J1I7K2"/>
<proteinExistence type="predicted"/>
<dbReference type="Proteomes" id="UP000183832">
    <property type="component" value="Unassembled WGS sequence"/>
</dbReference>
<gene>
    <name evidence="1" type="ORF">CLUMA_CG009709</name>
</gene>
<name>A0A1J1I7K2_9DIPT</name>
<dbReference type="EMBL" id="CVRI01000043">
    <property type="protein sequence ID" value="CRK96287.1"/>
    <property type="molecule type" value="Genomic_DNA"/>
</dbReference>
<protein>
    <submittedName>
        <fullName evidence="1">CLUMA_CG009709, isoform A</fullName>
    </submittedName>
</protein>